<reference evidence="1" key="1">
    <citation type="journal article" date="2021" name="PeerJ">
        <title>Extensive microbial diversity within the chicken gut microbiome revealed by metagenomics and culture.</title>
        <authorList>
            <person name="Gilroy R."/>
            <person name="Ravi A."/>
            <person name="Getino M."/>
            <person name="Pursley I."/>
            <person name="Horton D.L."/>
            <person name="Alikhan N.F."/>
            <person name="Baker D."/>
            <person name="Gharbi K."/>
            <person name="Hall N."/>
            <person name="Watson M."/>
            <person name="Adriaenssens E.M."/>
            <person name="Foster-Nyarko E."/>
            <person name="Jarju S."/>
            <person name="Secka A."/>
            <person name="Antonio M."/>
            <person name="Oren A."/>
            <person name="Chaudhuri R.R."/>
            <person name="La Ragione R."/>
            <person name="Hildebrand F."/>
            <person name="Pallen M.J."/>
        </authorList>
    </citation>
    <scope>NUCLEOTIDE SEQUENCE</scope>
    <source>
        <strain evidence="1">G4-2901</strain>
    </source>
</reference>
<dbReference type="Proteomes" id="UP000783796">
    <property type="component" value="Unassembled WGS sequence"/>
</dbReference>
<organism evidence="1 2">
    <name type="scientific">Candidatus Phocaeicola faecigallinarum</name>
    <dbReference type="NCBI Taxonomy" id="2838732"/>
    <lineage>
        <taxon>Bacteria</taxon>
        <taxon>Pseudomonadati</taxon>
        <taxon>Bacteroidota</taxon>
        <taxon>Bacteroidia</taxon>
        <taxon>Bacteroidales</taxon>
        <taxon>Bacteroidaceae</taxon>
        <taxon>Phocaeicola</taxon>
    </lineage>
</organism>
<sequence length="174" mass="20000">MAAKKENVNLTYDALWFKIFMDSLDIKFYGKEIFISSGLAGNQSVFMQMLGNIGGYARTTDFDKDIDIVIISDKMLDNFKSGIKDSFIQMLEDKINGSNTPYRKLKFTTENLLLETLKTRANGRIRTNTKDLKDEKNTIELNALITQAIERDELMLGMIKRYRDSVKDVQQAIF</sequence>
<evidence type="ECO:0000313" key="2">
    <source>
        <dbReference type="Proteomes" id="UP000783796"/>
    </source>
</evidence>
<proteinExistence type="predicted"/>
<reference evidence="1" key="2">
    <citation type="submission" date="2021-04" db="EMBL/GenBank/DDBJ databases">
        <authorList>
            <person name="Gilroy R."/>
        </authorList>
    </citation>
    <scope>NUCLEOTIDE SEQUENCE</scope>
    <source>
        <strain evidence="1">G4-2901</strain>
    </source>
</reference>
<evidence type="ECO:0000313" key="1">
    <source>
        <dbReference type="EMBL" id="MBU3838067.1"/>
    </source>
</evidence>
<protein>
    <submittedName>
        <fullName evidence="1">Uncharacterized protein</fullName>
    </submittedName>
</protein>
<comment type="caution">
    <text evidence="1">The sequence shown here is derived from an EMBL/GenBank/DDBJ whole genome shotgun (WGS) entry which is preliminary data.</text>
</comment>
<dbReference type="EMBL" id="JAHLFW010000063">
    <property type="protein sequence ID" value="MBU3838067.1"/>
    <property type="molecule type" value="Genomic_DNA"/>
</dbReference>
<accession>A0A948TBC0</accession>
<dbReference type="AlphaFoldDB" id="A0A948TBC0"/>
<gene>
    <name evidence="1" type="ORF">H9777_07090</name>
</gene>
<name>A0A948TBC0_9BACT</name>